<dbReference type="AlphaFoldDB" id="A0A5B7WYP9"/>
<dbReference type="Gene3D" id="3.10.50.30">
    <property type="entry name" value="Transcription elongation factor, GreA/GreB, C-terminal domain"/>
    <property type="match status" value="1"/>
</dbReference>
<feature type="region of interest" description="Disordered" evidence="2">
    <location>
        <begin position="1"/>
        <end position="20"/>
    </location>
</feature>
<dbReference type="GO" id="GO:0003677">
    <property type="term" value="F:DNA binding"/>
    <property type="evidence" value="ECO:0007669"/>
    <property type="project" value="InterPro"/>
</dbReference>
<dbReference type="Pfam" id="PF01272">
    <property type="entry name" value="GreA_GreB"/>
    <property type="match status" value="1"/>
</dbReference>
<evidence type="ECO:0000313" key="5">
    <source>
        <dbReference type="Proteomes" id="UP000309016"/>
    </source>
</evidence>
<dbReference type="PANTHER" id="PTHR30437">
    <property type="entry name" value="TRANSCRIPTION ELONGATION FACTOR GREA"/>
    <property type="match status" value="1"/>
</dbReference>
<keyword evidence="4" id="KW-0251">Elongation factor</keyword>
<feature type="domain" description="Transcription elongation factor GreA/GreB C-terminal" evidence="3">
    <location>
        <begin position="91"/>
        <end position="169"/>
    </location>
</feature>
<dbReference type="KEGG" id="afla:FHG64_01575"/>
<dbReference type="OrthoDB" id="1094048at2"/>
<proteinExistence type="predicted"/>
<keyword evidence="1" id="KW-0175">Coiled coil</keyword>
<dbReference type="EMBL" id="CP040812">
    <property type="protein sequence ID" value="QCY68190.1"/>
    <property type="molecule type" value="Genomic_DNA"/>
</dbReference>
<sequence>MSRGFVKEDDQEEAPFIPPRAALPPGVINYVTPAGYEQLQAERKQLENQLSNLNIEDEKEKRHTRAVLTGKLNLLNERLNSARVLDPAEQPLDEVRFGATVTFEVIAGEQIGTVNRFQLVGVDEADIKLHKIAFVAPLARALTGKKMGEVAEFKRGPAVQEFRITKIEYDLTSEN</sequence>
<dbReference type="InterPro" id="IPR036953">
    <property type="entry name" value="GreA/GreB_C_sf"/>
</dbReference>
<feature type="coiled-coil region" evidence="1">
    <location>
        <begin position="36"/>
        <end position="63"/>
    </location>
</feature>
<dbReference type="SUPFAM" id="SSF54534">
    <property type="entry name" value="FKBP-like"/>
    <property type="match status" value="1"/>
</dbReference>
<reference evidence="4 5" key="1">
    <citation type="submission" date="2019-06" db="EMBL/GenBank/DDBJ databases">
        <title>Complete genome sequence of Antarcticibacterium flavum KCTC 52984T from an Antarctic marine sediment.</title>
        <authorList>
            <person name="Lee Y.M."/>
            <person name="Shin S.C."/>
        </authorList>
    </citation>
    <scope>NUCLEOTIDE SEQUENCE [LARGE SCALE GENOMIC DNA]</scope>
    <source>
        <strain evidence="4 5">KCTC 52984</strain>
    </source>
</reference>
<dbReference type="GO" id="GO:0032784">
    <property type="term" value="P:regulation of DNA-templated transcription elongation"/>
    <property type="evidence" value="ECO:0007669"/>
    <property type="project" value="InterPro"/>
</dbReference>
<dbReference type="Proteomes" id="UP000309016">
    <property type="component" value="Chromosome"/>
</dbReference>
<dbReference type="PANTHER" id="PTHR30437:SF6">
    <property type="entry name" value="TRANSCRIPTION ELONGATION FACTOR GREB"/>
    <property type="match status" value="1"/>
</dbReference>
<accession>A0A5B7WYP9</accession>
<organism evidence="4 5">
    <name type="scientific">Antarcticibacterium flavum</name>
    <dbReference type="NCBI Taxonomy" id="2058175"/>
    <lineage>
        <taxon>Bacteria</taxon>
        <taxon>Pseudomonadati</taxon>
        <taxon>Bacteroidota</taxon>
        <taxon>Flavobacteriia</taxon>
        <taxon>Flavobacteriales</taxon>
        <taxon>Flavobacteriaceae</taxon>
        <taxon>Antarcticibacterium</taxon>
    </lineage>
</organism>
<dbReference type="InterPro" id="IPR001437">
    <property type="entry name" value="Tscrpt_elong_fac_GreA/B_C"/>
</dbReference>
<dbReference type="GO" id="GO:0006354">
    <property type="term" value="P:DNA-templated transcription elongation"/>
    <property type="evidence" value="ECO:0007669"/>
    <property type="project" value="TreeGrafter"/>
</dbReference>
<dbReference type="RefSeq" id="WP_139064766.1">
    <property type="nucleotide sequence ID" value="NZ_CP040812.1"/>
</dbReference>
<dbReference type="PIRSF" id="PIRSF006092">
    <property type="entry name" value="GreA_GreB"/>
    <property type="match status" value="1"/>
</dbReference>
<name>A0A5B7WYP9_9FLAO</name>
<dbReference type="GO" id="GO:0003746">
    <property type="term" value="F:translation elongation factor activity"/>
    <property type="evidence" value="ECO:0007669"/>
    <property type="project" value="UniProtKB-KW"/>
</dbReference>
<dbReference type="GO" id="GO:0070063">
    <property type="term" value="F:RNA polymerase binding"/>
    <property type="evidence" value="ECO:0007669"/>
    <property type="project" value="InterPro"/>
</dbReference>
<gene>
    <name evidence="4" type="ORF">FHG64_01575</name>
</gene>
<keyword evidence="4" id="KW-0648">Protein biosynthesis</keyword>
<dbReference type="InterPro" id="IPR023459">
    <property type="entry name" value="Tscrpt_elong_fac_GreA/B_fam"/>
</dbReference>
<evidence type="ECO:0000313" key="4">
    <source>
        <dbReference type="EMBL" id="QCY68190.1"/>
    </source>
</evidence>
<evidence type="ECO:0000256" key="1">
    <source>
        <dbReference type="SAM" id="Coils"/>
    </source>
</evidence>
<evidence type="ECO:0000256" key="2">
    <source>
        <dbReference type="SAM" id="MobiDB-lite"/>
    </source>
</evidence>
<protein>
    <submittedName>
        <fullName evidence="4">Transcription elongation factor GreA</fullName>
    </submittedName>
</protein>
<evidence type="ECO:0000259" key="3">
    <source>
        <dbReference type="Pfam" id="PF01272"/>
    </source>
</evidence>
<keyword evidence="5" id="KW-1185">Reference proteome</keyword>